<proteinExistence type="predicted"/>
<feature type="repeat" description="ANK" evidence="3">
    <location>
        <begin position="859"/>
        <end position="889"/>
    </location>
</feature>
<evidence type="ECO:0000259" key="5">
    <source>
        <dbReference type="Pfam" id="PF24883"/>
    </source>
</evidence>
<gene>
    <name evidence="6" type="ORF">MKZ38_005001</name>
</gene>
<feature type="repeat" description="ANK" evidence="3">
    <location>
        <begin position="1049"/>
        <end position="1081"/>
    </location>
</feature>
<dbReference type="InterPro" id="IPR027417">
    <property type="entry name" value="P-loop_NTPase"/>
</dbReference>
<dbReference type="PANTHER" id="PTHR24198">
    <property type="entry name" value="ANKYRIN REPEAT AND PROTEIN KINASE DOMAIN-CONTAINING PROTEIN"/>
    <property type="match status" value="1"/>
</dbReference>
<dbReference type="Gene3D" id="3.40.50.300">
    <property type="entry name" value="P-loop containing nucleotide triphosphate hydrolases"/>
    <property type="match status" value="1"/>
</dbReference>
<feature type="repeat" description="ANK" evidence="3">
    <location>
        <begin position="924"/>
        <end position="956"/>
    </location>
</feature>
<dbReference type="Pfam" id="PF00023">
    <property type="entry name" value="Ank"/>
    <property type="match status" value="1"/>
</dbReference>
<protein>
    <recommendedName>
        <fullName evidence="5">Nephrocystin 3-like N-terminal domain-containing protein</fullName>
    </recommendedName>
</protein>
<organism evidence="6 7">
    <name type="scientific">Zalerion maritima</name>
    <dbReference type="NCBI Taxonomy" id="339359"/>
    <lineage>
        <taxon>Eukaryota</taxon>
        <taxon>Fungi</taxon>
        <taxon>Dikarya</taxon>
        <taxon>Ascomycota</taxon>
        <taxon>Pezizomycotina</taxon>
        <taxon>Sordariomycetes</taxon>
        <taxon>Lulworthiomycetidae</taxon>
        <taxon>Lulworthiales</taxon>
        <taxon>Lulworthiaceae</taxon>
        <taxon>Zalerion</taxon>
    </lineage>
</organism>
<evidence type="ECO:0000313" key="6">
    <source>
        <dbReference type="EMBL" id="KAJ2897091.1"/>
    </source>
</evidence>
<dbReference type="SUPFAM" id="SSF48403">
    <property type="entry name" value="Ankyrin repeat"/>
    <property type="match status" value="2"/>
</dbReference>
<feature type="repeat" description="ANK" evidence="3">
    <location>
        <begin position="1162"/>
        <end position="1194"/>
    </location>
</feature>
<evidence type="ECO:0000256" key="2">
    <source>
        <dbReference type="ARBA" id="ARBA00023043"/>
    </source>
</evidence>
<feature type="repeat" description="ANK" evidence="3">
    <location>
        <begin position="1195"/>
        <end position="1227"/>
    </location>
</feature>
<name>A0AAD5RKU2_9PEZI</name>
<keyword evidence="2 3" id="KW-0040">ANK repeat</keyword>
<reference evidence="6" key="1">
    <citation type="submission" date="2022-07" db="EMBL/GenBank/DDBJ databases">
        <title>Draft genome sequence of Zalerion maritima ATCC 34329, a (micro)plastics degrading marine fungus.</title>
        <authorList>
            <person name="Paco A."/>
            <person name="Goncalves M.F.M."/>
            <person name="Rocha-Santos T.A.P."/>
            <person name="Alves A."/>
        </authorList>
    </citation>
    <scope>NUCLEOTIDE SEQUENCE</scope>
    <source>
        <strain evidence="6">ATCC 34329</strain>
    </source>
</reference>
<dbReference type="InterPro" id="IPR002110">
    <property type="entry name" value="Ankyrin_rpt"/>
</dbReference>
<feature type="repeat" description="ANK" evidence="3">
    <location>
        <begin position="721"/>
        <end position="753"/>
    </location>
</feature>
<dbReference type="PRINTS" id="PR01415">
    <property type="entry name" value="ANKYRIN"/>
</dbReference>
<evidence type="ECO:0000256" key="1">
    <source>
        <dbReference type="ARBA" id="ARBA00022737"/>
    </source>
</evidence>
<dbReference type="Gene3D" id="1.25.40.20">
    <property type="entry name" value="Ankyrin repeat-containing domain"/>
    <property type="match status" value="6"/>
</dbReference>
<keyword evidence="7" id="KW-1185">Reference proteome</keyword>
<dbReference type="Pfam" id="PF24883">
    <property type="entry name" value="NPHP3_N"/>
    <property type="match status" value="1"/>
</dbReference>
<evidence type="ECO:0000313" key="7">
    <source>
        <dbReference type="Proteomes" id="UP001201980"/>
    </source>
</evidence>
<accession>A0AAD5RKU2</accession>
<feature type="repeat" description="ANK" evidence="3">
    <location>
        <begin position="1129"/>
        <end position="1161"/>
    </location>
</feature>
<sequence length="1301" mass="145615">MEYDRTWFIMAKRTPNPTVEEMEKELGYTAEDLNPSASDIQRIYTDLRPVVQSDRVKRDFDEHRARKQRKKSKTLTEPSLTQDLDHIHIELASRHGIGLYRFEADIMYDLGVNLHMLLTEDEAQTMLRVTKVQPIPNASQSPLLAFPREIRDRIYRLAIPNGKCIIKDFDNLDGPCFAGGLADPSGFYFSLSSMLSVLSLNVQTRQESLPFAYRKILFCLGDMDDLVRLLVAIDQKNAEEREAILDWLSTLDFRERQENAFQKHHKGTGRWMLDTKEFRHWFNGKENSSLWCPGIPGAGKTVIIRSIAINHVAENMVEGEDAIAYIYCQYKDPRTRSEVDILSSISRQLAEKAGSIEAAKELHDKCVPRFRTPTIDEKAGLIRLLSRQFRRTFIFLDALDECPEDSRVQLLETITKLEPSLRLFFTSRPHVQLDERALLAKLQRVDIVAHKAETTSYIENEISKNARLKRLVAKDPTLKRDIIRSVNTNADGMFLLVFLQMNRLRGCNLVKTLRAALAKMPAGVDEFYANAFERIEENNRMICHAFILDPETLFTQSAGLIAVDLKSRVVSLVHHTLQEYLASHQEILAADPEAELARVCLGYLSLDEFSSGPCREANELEQRLEKYQFLDYASHNWGCHAQKFQLHEKLTELIPAFLEDENKISSAVQVSHAPQHRAKGWHRRFPRKHAQVHVAAYWGLDKIIVDLCQESDEVVNFQDSDGWTPLQLACQRGHFAASRLLLEKGACVDTSNNSQETAILWVAKNGHEDLGGHTGIVNKLLLQCLDETAEQERKNRGLLLASEIGSAQMVQMLMDVSVEVNWKDEEGNIALTWAIPNGHENAARVLLQNGANVHSRDNYQNTPLHWAITSEKLAQVLLDHGADINAKNNTDKTPLIWSALDDLADSMRALVRDRNCDVNSQDTFGFTALRAAALKGYEQMVVLLLERGADPNMRDNDGWTPLHAAAVAQREGAMKLLVGKTVGGEEIVQKMRKAVLGDAARNMIEHMAEEKSEGSTVVTGLRTAVNDGHVRIIMALLETGANIDREDVGGSTALTLTAWLCRDNVVTLLLDNGAGVDVGDRNGRTALHYAAIDGYDSVAKILVEAGATVDAQIHGWTAMLIAAEKGYPDVAEALHWAARGGTQSTVQLLVEKGAKVNATDRWGRTALFWAIEAKTFDVVMMLLRRGANIHVTACDGATALHAAAVTGNLRMVQELVERGARVDMQTRDRVAPLDVASSMPVIAYLRNKGATAANQSLNGVKMEEGEFNDWKGGFRRNLAVQPWLDVDGEARRSATLNIIGY</sequence>
<dbReference type="PANTHER" id="PTHR24198:SF165">
    <property type="entry name" value="ANKYRIN REPEAT-CONTAINING PROTEIN-RELATED"/>
    <property type="match status" value="1"/>
</dbReference>
<dbReference type="SUPFAM" id="SSF52540">
    <property type="entry name" value="P-loop containing nucleoside triphosphate hydrolases"/>
    <property type="match status" value="1"/>
</dbReference>
<dbReference type="SMART" id="SM00248">
    <property type="entry name" value="ANK"/>
    <property type="match status" value="14"/>
</dbReference>
<feature type="domain" description="Nephrocystin 3-like N-terminal" evidence="5">
    <location>
        <begin position="267"/>
        <end position="428"/>
    </location>
</feature>
<feature type="repeat" description="ANK" evidence="3">
    <location>
        <begin position="826"/>
        <end position="858"/>
    </location>
</feature>
<dbReference type="Proteomes" id="UP001201980">
    <property type="component" value="Unassembled WGS sequence"/>
</dbReference>
<feature type="repeat" description="ANK" evidence="3">
    <location>
        <begin position="1016"/>
        <end position="1048"/>
    </location>
</feature>
<comment type="caution">
    <text evidence="6">The sequence shown here is derived from an EMBL/GenBank/DDBJ whole genome shotgun (WGS) entry which is preliminary data.</text>
</comment>
<dbReference type="InterPro" id="IPR036770">
    <property type="entry name" value="Ankyrin_rpt-contain_sf"/>
</dbReference>
<evidence type="ECO:0000256" key="3">
    <source>
        <dbReference type="PROSITE-ProRule" id="PRU00023"/>
    </source>
</evidence>
<feature type="repeat" description="ANK" evidence="3">
    <location>
        <begin position="1082"/>
        <end position="1114"/>
    </location>
</feature>
<dbReference type="PROSITE" id="PS50297">
    <property type="entry name" value="ANK_REP_REGION"/>
    <property type="match status" value="8"/>
</dbReference>
<keyword evidence="1" id="KW-0677">Repeat</keyword>
<dbReference type="EMBL" id="JAKWBI020000296">
    <property type="protein sequence ID" value="KAJ2897091.1"/>
    <property type="molecule type" value="Genomic_DNA"/>
</dbReference>
<dbReference type="Pfam" id="PF12796">
    <property type="entry name" value="Ank_2"/>
    <property type="match status" value="4"/>
</dbReference>
<feature type="region of interest" description="Disordered" evidence="4">
    <location>
        <begin position="59"/>
        <end position="78"/>
    </location>
</feature>
<evidence type="ECO:0000256" key="4">
    <source>
        <dbReference type="SAM" id="MobiDB-lite"/>
    </source>
</evidence>
<dbReference type="PROSITE" id="PS50088">
    <property type="entry name" value="ANK_REPEAT"/>
    <property type="match status" value="10"/>
</dbReference>
<dbReference type="InterPro" id="IPR056884">
    <property type="entry name" value="NPHP3-like_N"/>
</dbReference>